<dbReference type="PANTHER" id="PTHR22916">
    <property type="entry name" value="GLYCOSYLTRANSFERASE"/>
    <property type="match status" value="1"/>
</dbReference>
<dbReference type="EMBL" id="VIKU02000001">
    <property type="protein sequence ID" value="NHF59091.1"/>
    <property type="molecule type" value="Genomic_DNA"/>
</dbReference>
<evidence type="ECO:0000313" key="2">
    <source>
        <dbReference type="EMBL" id="NHF59091.1"/>
    </source>
</evidence>
<comment type="caution">
    <text evidence="2">The sequence shown here is derived from an EMBL/GenBank/DDBJ whole genome shotgun (WGS) entry which is preliminary data.</text>
</comment>
<keyword evidence="3" id="KW-1185">Reference proteome</keyword>
<gene>
    <name evidence="2" type="ORF">FK220_007055</name>
</gene>
<dbReference type="PANTHER" id="PTHR22916:SF3">
    <property type="entry name" value="UDP-GLCNAC:BETAGAL BETA-1,3-N-ACETYLGLUCOSAMINYLTRANSFERASE-LIKE PROTEIN 1"/>
    <property type="match status" value="1"/>
</dbReference>
<organism evidence="2 3">
    <name type="scientific">Pelagihabitans pacificus</name>
    <dbReference type="NCBI Taxonomy" id="2696054"/>
    <lineage>
        <taxon>Bacteria</taxon>
        <taxon>Pseudomonadati</taxon>
        <taxon>Bacteroidota</taxon>
        <taxon>Flavobacteriia</taxon>
        <taxon>Flavobacteriales</taxon>
        <taxon>Flavobacteriaceae</taxon>
        <taxon>Pelagihabitans</taxon>
    </lineage>
</organism>
<name>A0A967ARL9_9FLAO</name>
<protein>
    <submittedName>
        <fullName evidence="2">Glycosyltransferase family 2 protein</fullName>
    </submittedName>
</protein>
<evidence type="ECO:0000259" key="1">
    <source>
        <dbReference type="Pfam" id="PF00535"/>
    </source>
</evidence>
<sequence length="239" mass="27735">MKISVCMATYNGAQFLREQLDSVLKQLSANDELIISDDGSTDRTVDIIESYADERIQLFHSTHQNLIFNFENALKRASGDLIFLCDQDDIWFDNKVEKCVHYLKKYALVFSNAAMFQGEKIEENELFFKDSRKKTGTLSNLIKVKFLGATMAFRRAILERALPFPRNLAMHDIWLGMIAETTASTFYIDEPLIYYRRHQNTASTAGNKSKNSLYTKIKIRYDLVINLCKRVWFKKPENN</sequence>
<dbReference type="Proteomes" id="UP000707206">
    <property type="component" value="Unassembled WGS sequence"/>
</dbReference>
<dbReference type="Pfam" id="PF00535">
    <property type="entry name" value="Glycos_transf_2"/>
    <property type="match status" value="1"/>
</dbReference>
<dbReference type="InterPro" id="IPR029044">
    <property type="entry name" value="Nucleotide-diphossugar_trans"/>
</dbReference>
<dbReference type="InterPro" id="IPR001173">
    <property type="entry name" value="Glyco_trans_2-like"/>
</dbReference>
<proteinExistence type="predicted"/>
<dbReference type="SUPFAM" id="SSF53448">
    <property type="entry name" value="Nucleotide-diphospho-sugar transferases"/>
    <property type="match status" value="1"/>
</dbReference>
<dbReference type="AlphaFoldDB" id="A0A967ARL9"/>
<reference evidence="2" key="1">
    <citation type="submission" date="2019-07" db="EMBL/GenBank/DDBJ databases">
        <authorList>
            <person name="De-Chao Zhang Q."/>
        </authorList>
    </citation>
    <scope>NUCLEOTIDE SEQUENCE</scope>
    <source>
        <strain evidence="2">TP-CH-4</strain>
    </source>
</reference>
<dbReference type="CDD" id="cd04196">
    <property type="entry name" value="GT_2_like_d"/>
    <property type="match status" value="1"/>
</dbReference>
<accession>A0A967ARL9</accession>
<dbReference type="Gene3D" id="3.90.550.10">
    <property type="entry name" value="Spore Coat Polysaccharide Biosynthesis Protein SpsA, Chain A"/>
    <property type="match status" value="1"/>
</dbReference>
<dbReference type="RefSeq" id="WP_152573542.1">
    <property type="nucleotide sequence ID" value="NZ_VIKU02000001.1"/>
</dbReference>
<dbReference type="GO" id="GO:0016758">
    <property type="term" value="F:hexosyltransferase activity"/>
    <property type="evidence" value="ECO:0007669"/>
    <property type="project" value="UniProtKB-ARBA"/>
</dbReference>
<evidence type="ECO:0000313" key="3">
    <source>
        <dbReference type="Proteomes" id="UP000707206"/>
    </source>
</evidence>
<reference evidence="2" key="2">
    <citation type="submission" date="2020-03" db="EMBL/GenBank/DDBJ databases">
        <title>Flavobacteriaceae bacterium strain TP-CH-4, a member of the family Flavobacteriaceae isolated from a deep-sea seamount.</title>
        <authorList>
            <person name="Zhang D.-C."/>
        </authorList>
    </citation>
    <scope>NUCLEOTIDE SEQUENCE</scope>
    <source>
        <strain evidence="2">TP-CH-4</strain>
    </source>
</reference>
<feature type="domain" description="Glycosyltransferase 2-like" evidence="1">
    <location>
        <begin position="4"/>
        <end position="159"/>
    </location>
</feature>